<sequence length="355" mass="38875">MLAAVALAFGASGCGTSASDAEFELTVTNFNHIDASESAVLHWFLDEVEERSEGRVEFERYDQEQLCSGAETTECVRDGRADIGATIPSYKPGEFEISEIMNMPFQSQNAEAVGQAYAKLLESNEEVASEGESMGLKQLWVTSTDVSIFGATEPIEGIDGLANMRSRSAGEGMTYALEAIGASPVNTTASEMYEAMQNGVIDVWFNLISGGSDYNLFEVSEHWRTTGFGTYINVIQVINQETWDSLPDDIQQIFNETVTDLNAGAGYDVLAETMQEQCDKVIDAGTLESWETWDDSATDEWENALGDTVVEEWKSNVEGKVDDPDALREEFLTYLEEAEASSDFVSPAIGCSERV</sequence>
<protein>
    <submittedName>
        <fullName evidence="2">TRAP-type C4-dicarboxylate transport system, substrate-binding protein</fullName>
    </submittedName>
</protein>
<dbReference type="Gene3D" id="3.40.190.170">
    <property type="entry name" value="Bacterial extracellular solute-binding protein, family 7"/>
    <property type="match status" value="1"/>
</dbReference>
<dbReference type="AlphaFoldDB" id="A0A2H1L7B5"/>
<keyword evidence="3" id="KW-1185">Reference proteome</keyword>
<dbReference type="InterPro" id="IPR018389">
    <property type="entry name" value="DctP_fam"/>
</dbReference>
<gene>
    <name evidence="2" type="ORF">BJEO58_02230</name>
</gene>
<dbReference type="PANTHER" id="PTHR33376:SF15">
    <property type="entry name" value="BLL6794 PROTEIN"/>
    <property type="match status" value="1"/>
</dbReference>
<proteinExistence type="predicted"/>
<accession>A0A2H1L7B5</accession>
<dbReference type="PANTHER" id="PTHR33376">
    <property type="match status" value="1"/>
</dbReference>
<dbReference type="EMBL" id="FXZM01000011">
    <property type="protein sequence ID" value="SMY12630.1"/>
    <property type="molecule type" value="Genomic_DNA"/>
</dbReference>
<dbReference type="GO" id="GO:0055085">
    <property type="term" value="P:transmembrane transport"/>
    <property type="evidence" value="ECO:0007669"/>
    <property type="project" value="InterPro"/>
</dbReference>
<name>A0A2H1L7B5_9MICO</name>
<dbReference type="Proteomes" id="UP000234462">
    <property type="component" value="Unassembled WGS sequence"/>
</dbReference>
<reference evidence="3" key="1">
    <citation type="submission" date="2017-03" db="EMBL/GenBank/DDBJ databases">
        <authorList>
            <person name="Monnet C."/>
        </authorList>
    </citation>
    <scope>NUCLEOTIDE SEQUENCE [LARGE SCALE GENOMIC DNA]</scope>
    <source>
        <strain evidence="3">SJ5-8</strain>
    </source>
</reference>
<evidence type="ECO:0000256" key="1">
    <source>
        <dbReference type="ARBA" id="ARBA00022729"/>
    </source>
</evidence>
<evidence type="ECO:0000313" key="3">
    <source>
        <dbReference type="Proteomes" id="UP000234462"/>
    </source>
</evidence>
<organism evidence="2 3">
    <name type="scientific">Brevibacterium jeotgali</name>
    <dbReference type="NCBI Taxonomy" id="1262550"/>
    <lineage>
        <taxon>Bacteria</taxon>
        <taxon>Bacillati</taxon>
        <taxon>Actinomycetota</taxon>
        <taxon>Actinomycetes</taxon>
        <taxon>Micrococcales</taxon>
        <taxon>Brevibacteriaceae</taxon>
        <taxon>Brevibacterium</taxon>
    </lineage>
</organism>
<dbReference type="Pfam" id="PF03480">
    <property type="entry name" value="DctP"/>
    <property type="match status" value="1"/>
</dbReference>
<keyword evidence="1" id="KW-0732">Signal</keyword>
<dbReference type="NCBIfam" id="NF037995">
    <property type="entry name" value="TRAP_S1"/>
    <property type="match status" value="1"/>
</dbReference>
<evidence type="ECO:0000313" key="2">
    <source>
        <dbReference type="EMBL" id="SMY12630.1"/>
    </source>
</evidence>
<dbReference type="InterPro" id="IPR038404">
    <property type="entry name" value="TRAP_DctP_sf"/>
</dbReference>